<comment type="caution">
    <text evidence="5">The sequence shown here is derived from an EMBL/GenBank/DDBJ whole genome shotgun (WGS) entry which is preliminary data.</text>
</comment>
<dbReference type="InterPro" id="IPR043128">
    <property type="entry name" value="Rev_trsase/Diguanyl_cyclase"/>
</dbReference>
<feature type="domain" description="GGDEF" evidence="4">
    <location>
        <begin position="345"/>
        <end position="479"/>
    </location>
</feature>
<dbReference type="GO" id="GO:0016020">
    <property type="term" value="C:membrane"/>
    <property type="evidence" value="ECO:0007669"/>
    <property type="project" value="InterPro"/>
</dbReference>
<dbReference type="NCBIfam" id="TIGR00254">
    <property type="entry name" value="GGDEF"/>
    <property type="match status" value="1"/>
</dbReference>
<keyword evidence="2" id="KW-0812">Transmembrane</keyword>
<name>A0AAE3N0Q4_9HYPH</name>
<dbReference type="SMART" id="SM00267">
    <property type="entry name" value="GGDEF"/>
    <property type="match status" value="1"/>
</dbReference>
<dbReference type="PROSITE" id="PS50885">
    <property type="entry name" value="HAMP"/>
    <property type="match status" value="1"/>
</dbReference>
<dbReference type="SUPFAM" id="SSF55073">
    <property type="entry name" value="Nucleotide cyclase"/>
    <property type="match status" value="1"/>
</dbReference>
<proteinExistence type="predicted"/>
<evidence type="ECO:0000313" key="6">
    <source>
        <dbReference type="Proteomes" id="UP001208771"/>
    </source>
</evidence>
<dbReference type="InterPro" id="IPR029787">
    <property type="entry name" value="Nucleotide_cyclase"/>
</dbReference>
<dbReference type="Gene3D" id="6.10.340.10">
    <property type="match status" value="1"/>
</dbReference>
<reference evidence="5" key="1">
    <citation type="submission" date="2022-07" db="EMBL/GenBank/DDBJ databases">
        <title>Ectorhizobium quercum gen.nov., sp. nov.</title>
        <authorList>
            <person name="Ma T."/>
            <person name="Li Y."/>
        </authorList>
    </citation>
    <scope>NUCLEOTIDE SEQUENCE</scope>
    <source>
        <strain evidence="5">BDR2-2</strain>
    </source>
</reference>
<sequence>MSHPEPALTTAGISSSPPPGTGGKLNWRHSLLGKVAVFMLLGVVFAYGVGAAAGLIMLERGSREQWRRQAEMNAQIASSTIRGIYTSVSVETDSSGQIVRLVTERPIGDEDSVLNTGFAPADVLALAGAQTRQNVWLFRFSGVDGFVAIADSLATARGSSLEYGEPEAMRPAALKDFFVGFARIGGEEHFVSSLPVVTPDGELLGAVVSSIGQTAELHRMRDSLVQNSLLALLAVLVATAVLVTALMRRLFRPVPVLIQALTRIAHNDTGAITPFRNRQDEIGRLAAAIETLREAVVEREHLRQVKEAAMHLEHMAHHDTLTGLPNRAFLNKALDKAMQLLPTGRQVNFMLFDLDRFKAVNDSFGHATGDALLVAVGNRITLLLGPEDIASRLGGDEFAIVQQVSRDAATEARRLAGRIVEEIGTPFAIEGRALSIGASVGIACAPADGNTSHDLLTNADVALYAAKDAGRGNFVFYRNGMTMRKGSARPGFSRRTGPSF</sequence>
<dbReference type="Pfam" id="PF00672">
    <property type="entry name" value="HAMP"/>
    <property type="match status" value="1"/>
</dbReference>
<feature type="region of interest" description="Disordered" evidence="1">
    <location>
        <begin position="1"/>
        <end position="20"/>
    </location>
</feature>
<dbReference type="CDD" id="cd01949">
    <property type="entry name" value="GGDEF"/>
    <property type="match status" value="1"/>
</dbReference>
<feature type="transmembrane region" description="Helical" evidence="2">
    <location>
        <begin position="35"/>
        <end position="58"/>
    </location>
</feature>
<dbReference type="PANTHER" id="PTHR46663:SF4">
    <property type="entry name" value="DIGUANYLATE CYCLASE DGCT-RELATED"/>
    <property type="match status" value="1"/>
</dbReference>
<evidence type="ECO:0000259" key="4">
    <source>
        <dbReference type="PROSITE" id="PS50887"/>
    </source>
</evidence>
<dbReference type="SUPFAM" id="SSF158472">
    <property type="entry name" value="HAMP domain-like"/>
    <property type="match status" value="1"/>
</dbReference>
<dbReference type="Gene3D" id="3.30.70.270">
    <property type="match status" value="1"/>
</dbReference>
<dbReference type="Pfam" id="PF00990">
    <property type="entry name" value="GGDEF"/>
    <property type="match status" value="1"/>
</dbReference>
<keyword evidence="2" id="KW-0472">Membrane</keyword>
<evidence type="ECO:0000256" key="2">
    <source>
        <dbReference type="SAM" id="Phobius"/>
    </source>
</evidence>
<accession>A0AAE3N0Q4</accession>
<dbReference type="InterPro" id="IPR003660">
    <property type="entry name" value="HAMP_dom"/>
</dbReference>
<dbReference type="InterPro" id="IPR000160">
    <property type="entry name" value="GGDEF_dom"/>
</dbReference>
<feature type="domain" description="HAMP" evidence="3">
    <location>
        <begin position="248"/>
        <end position="301"/>
    </location>
</feature>
<keyword evidence="2" id="KW-1133">Transmembrane helix</keyword>
<dbReference type="AlphaFoldDB" id="A0AAE3N0Q4"/>
<evidence type="ECO:0000256" key="1">
    <source>
        <dbReference type="SAM" id="MobiDB-lite"/>
    </source>
</evidence>
<evidence type="ECO:0000313" key="5">
    <source>
        <dbReference type="EMBL" id="MCX8997170.1"/>
    </source>
</evidence>
<organism evidence="5 6">
    <name type="scientific">Ectorhizobium quercum</name>
    <dbReference type="NCBI Taxonomy" id="2965071"/>
    <lineage>
        <taxon>Bacteria</taxon>
        <taxon>Pseudomonadati</taxon>
        <taxon>Pseudomonadota</taxon>
        <taxon>Alphaproteobacteria</taxon>
        <taxon>Hyphomicrobiales</taxon>
        <taxon>Rhizobiaceae</taxon>
        <taxon>Ectorhizobium</taxon>
    </lineage>
</organism>
<dbReference type="InterPro" id="IPR052163">
    <property type="entry name" value="DGC-Regulatory_Protein"/>
</dbReference>
<dbReference type="SMART" id="SM00304">
    <property type="entry name" value="HAMP"/>
    <property type="match status" value="1"/>
</dbReference>
<keyword evidence="6" id="KW-1185">Reference proteome</keyword>
<dbReference type="PANTHER" id="PTHR46663">
    <property type="entry name" value="DIGUANYLATE CYCLASE DGCT-RELATED"/>
    <property type="match status" value="1"/>
</dbReference>
<dbReference type="GO" id="GO:0007165">
    <property type="term" value="P:signal transduction"/>
    <property type="evidence" value="ECO:0007669"/>
    <property type="project" value="InterPro"/>
</dbReference>
<dbReference type="RefSeq" id="WP_306410967.1">
    <property type="nucleotide sequence ID" value="NZ_JANFPI010000003.1"/>
</dbReference>
<dbReference type="Proteomes" id="UP001208771">
    <property type="component" value="Unassembled WGS sequence"/>
</dbReference>
<protein>
    <submittedName>
        <fullName evidence="5">Sensor domain-containing diguanylate cyclase</fullName>
    </submittedName>
</protein>
<evidence type="ECO:0000259" key="3">
    <source>
        <dbReference type="PROSITE" id="PS50885"/>
    </source>
</evidence>
<dbReference type="PROSITE" id="PS50887">
    <property type="entry name" value="GGDEF"/>
    <property type="match status" value="1"/>
</dbReference>
<gene>
    <name evidence="5" type="ORF">NOF55_08635</name>
</gene>
<dbReference type="EMBL" id="JANFPI010000003">
    <property type="protein sequence ID" value="MCX8997170.1"/>
    <property type="molecule type" value="Genomic_DNA"/>
</dbReference>
<feature type="transmembrane region" description="Helical" evidence="2">
    <location>
        <begin position="229"/>
        <end position="247"/>
    </location>
</feature>